<feature type="transmembrane region" description="Helical" evidence="7">
    <location>
        <begin position="7"/>
        <end position="27"/>
    </location>
</feature>
<keyword evidence="10" id="KW-1185">Reference proteome</keyword>
<feature type="transmembrane region" description="Helical" evidence="7">
    <location>
        <begin position="70"/>
        <end position="87"/>
    </location>
</feature>
<feature type="transmembrane region" description="Helical" evidence="7">
    <location>
        <begin position="123"/>
        <end position="139"/>
    </location>
</feature>
<evidence type="ECO:0000256" key="2">
    <source>
        <dbReference type="ARBA" id="ARBA00007362"/>
    </source>
</evidence>
<dbReference type="SUPFAM" id="SSF103481">
    <property type="entry name" value="Multidrug resistance efflux transporter EmrE"/>
    <property type="match status" value="2"/>
</dbReference>
<evidence type="ECO:0000256" key="7">
    <source>
        <dbReference type="SAM" id="Phobius"/>
    </source>
</evidence>
<evidence type="ECO:0000259" key="8">
    <source>
        <dbReference type="Pfam" id="PF00892"/>
    </source>
</evidence>
<feature type="transmembrane region" description="Helical" evidence="7">
    <location>
        <begin position="93"/>
        <end position="111"/>
    </location>
</feature>
<keyword evidence="4 7" id="KW-0812">Transmembrane</keyword>
<name>W0EEJ7_9FIRM</name>
<dbReference type="InterPro" id="IPR051258">
    <property type="entry name" value="Diverse_Substrate_Transporter"/>
</dbReference>
<dbReference type="PANTHER" id="PTHR42920">
    <property type="entry name" value="OS03G0707200 PROTEIN-RELATED"/>
    <property type="match status" value="1"/>
</dbReference>
<feature type="transmembrane region" description="Helical" evidence="7">
    <location>
        <begin position="151"/>
        <end position="170"/>
    </location>
</feature>
<proteinExistence type="inferred from homology"/>
<evidence type="ECO:0000256" key="1">
    <source>
        <dbReference type="ARBA" id="ARBA00004651"/>
    </source>
</evidence>
<feature type="transmembrane region" description="Helical" evidence="7">
    <location>
        <begin position="239"/>
        <end position="258"/>
    </location>
</feature>
<dbReference type="OrthoDB" id="9804865at2"/>
<dbReference type="eggNOG" id="COG0697">
    <property type="taxonomic scope" value="Bacteria"/>
</dbReference>
<dbReference type="EMBL" id="CP007032">
    <property type="protein sequence ID" value="AHF07943.1"/>
    <property type="molecule type" value="Genomic_DNA"/>
</dbReference>
<evidence type="ECO:0000256" key="5">
    <source>
        <dbReference type="ARBA" id="ARBA00022989"/>
    </source>
</evidence>
<dbReference type="HOGENOM" id="CLU_033863_21_3_9"/>
<evidence type="ECO:0000256" key="4">
    <source>
        <dbReference type="ARBA" id="ARBA00022692"/>
    </source>
</evidence>
<dbReference type="InterPro" id="IPR037185">
    <property type="entry name" value="EmrE-like"/>
</dbReference>
<organism evidence="9 10">
    <name type="scientific">Desulfitobacterium metallireducens DSM 15288</name>
    <dbReference type="NCBI Taxonomy" id="871968"/>
    <lineage>
        <taxon>Bacteria</taxon>
        <taxon>Bacillati</taxon>
        <taxon>Bacillota</taxon>
        <taxon>Clostridia</taxon>
        <taxon>Eubacteriales</taxon>
        <taxon>Desulfitobacteriaceae</taxon>
        <taxon>Desulfitobacterium</taxon>
    </lineage>
</organism>
<evidence type="ECO:0000313" key="9">
    <source>
        <dbReference type="EMBL" id="AHF07943.1"/>
    </source>
</evidence>
<sequence length="297" mass="31932">MELIQRRWANLSLLAVTAVWGATFIVVKRATEDLAPFPFLAIRFAIAFITLLPFVWVGRHHLTKTGIWKGLALGCFLFGGYATQTIGMQYTTASNAGFITGLSVVLVPALVTSTTHKLPHPTLVLGIISATLGLALLSLGDNLRFNQGDLLVLICAFFFALHIFFVGRYAPTENATVLAAGQILAVSILSTLFSLIFPQGSLQFTSYAWFGILLTAIPATSLAFYIQTKMQQFTTPTQTALICSAEPVFSALFAFLLAGEILPLRGLTGAALVLAGMLTAELSGSQEDLESKEGLRP</sequence>
<feature type="transmembrane region" description="Helical" evidence="7">
    <location>
        <begin position="209"/>
        <end position="227"/>
    </location>
</feature>
<keyword evidence="5 7" id="KW-1133">Transmembrane helix</keyword>
<dbReference type="Proteomes" id="UP000010847">
    <property type="component" value="Chromosome"/>
</dbReference>
<gene>
    <name evidence="9" type="ORF">DESME_13580</name>
</gene>
<feature type="domain" description="EamA" evidence="8">
    <location>
        <begin position="8"/>
        <end position="138"/>
    </location>
</feature>
<protein>
    <submittedName>
        <fullName evidence="9">Transporter</fullName>
    </submittedName>
</protein>
<dbReference type="STRING" id="871968.DESME_13580"/>
<accession>W0EEJ7</accession>
<dbReference type="Pfam" id="PF00892">
    <property type="entry name" value="EamA"/>
    <property type="match status" value="2"/>
</dbReference>
<dbReference type="AlphaFoldDB" id="W0EEJ7"/>
<comment type="similarity">
    <text evidence="2">Belongs to the EamA transporter family.</text>
</comment>
<comment type="subcellular location">
    <subcellularLocation>
        <location evidence="1">Cell membrane</location>
        <topology evidence="1">Multi-pass membrane protein</topology>
    </subcellularLocation>
</comment>
<keyword evidence="6 7" id="KW-0472">Membrane</keyword>
<dbReference type="KEGG" id="dmt:DESME_13580"/>
<feature type="transmembrane region" description="Helical" evidence="7">
    <location>
        <begin position="39"/>
        <end position="58"/>
    </location>
</feature>
<dbReference type="InterPro" id="IPR000620">
    <property type="entry name" value="EamA_dom"/>
</dbReference>
<evidence type="ECO:0000256" key="6">
    <source>
        <dbReference type="ARBA" id="ARBA00023136"/>
    </source>
</evidence>
<dbReference type="PANTHER" id="PTHR42920:SF5">
    <property type="entry name" value="EAMA DOMAIN-CONTAINING PROTEIN"/>
    <property type="match status" value="1"/>
</dbReference>
<feature type="domain" description="EamA" evidence="8">
    <location>
        <begin position="148"/>
        <end position="278"/>
    </location>
</feature>
<reference evidence="9 10" key="1">
    <citation type="submission" date="2013-12" db="EMBL/GenBank/DDBJ databases">
        <authorList>
            <consortium name="DOE Joint Genome Institute"/>
            <person name="Smidt H."/>
            <person name="Huntemann M."/>
            <person name="Han J."/>
            <person name="Chen A."/>
            <person name="Kyrpides N."/>
            <person name="Mavromatis K."/>
            <person name="Markowitz V."/>
            <person name="Palaniappan K."/>
            <person name="Ivanova N."/>
            <person name="Schaumberg A."/>
            <person name="Pati A."/>
            <person name="Liolios K."/>
            <person name="Nordberg H.P."/>
            <person name="Cantor M.N."/>
            <person name="Hua S.X."/>
            <person name="Woyke T."/>
        </authorList>
    </citation>
    <scope>NUCLEOTIDE SEQUENCE [LARGE SCALE GENOMIC DNA]</scope>
    <source>
        <strain evidence="10">DSM 15288</strain>
    </source>
</reference>
<evidence type="ECO:0000256" key="3">
    <source>
        <dbReference type="ARBA" id="ARBA00022475"/>
    </source>
</evidence>
<feature type="transmembrane region" description="Helical" evidence="7">
    <location>
        <begin position="177"/>
        <end position="197"/>
    </location>
</feature>
<keyword evidence="3" id="KW-1003">Cell membrane</keyword>
<evidence type="ECO:0000313" key="10">
    <source>
        <dbReference type="Proteomes" id="UP000010847"/>
    </source>
</evidence>
<dbReference type="GO" id="GO:0005886">
    <property type="term" value="C:plasma membrane"/>
    <property type="evidence" value="ECO:0007669"/>
    <property type="project" value="UniProtKB-SubCell"/>
</dbReference>